<proteinExistence type="predicted"/>
<evidence type="ECO:0000313" key="2">
    <source>
        <dbReference type="Proteomes" id="UP001208689"/>
    </source>
</evidence>
<gene>
    <name evidence="1" type="ORF">NEF87_004343</name>
</gene>
<reference evidence="1" key="1">
    <citation type="submission" date="2022-09" db="EMBL/GenBank/DDBJ databases">
        <title>Actin cytoskeleton and complex cell architecture in an #Asgard archaeon.</title>
        <authorList>
            <person name="Ponce Toledo R.I."/>
            <person name="Schleper C."/>
            <person name="Rodrigues Oliveira T."/>
            <person name="Wollweber F."/>
            <person name="Xu J."/>
            <person name="Rittmann S."/>
            <person name="Klingl A."/>
            <person name="Pilhofer M."/>
        </authorList>
    </citation>
    <scope>NUCLEOTIDE SEQUENCE</scope>
    <source>
        <strain evidence="1">B-35</strain>
    </source>
</reference>
<accession>A0ABY6HX08</accession>
<dbReference type="EMBL" id="CP104013">
    <property type="protein sequence ID" value="UYP48058.1"/>
    <property type="molecule type" value="Genomic_DNA"/>
</dbReference>
<dbReference type="PANTHER" id="PTHR43377:SF2">
    <property type="entry name" value="BINDING ROSSMANN FOLD OXIDOREDUCTASE, PUTATIVE (AFU_ORTHOLOGUE AFUA_4G00560)-RELATED"/>
    <property type="match status" value="1"/>
</dbReference>
<dbReference type="InterPro" id="IPR036291">
    <property type="entry name" value="NAD(P)-bd_dom_sf"/>
</dbReference>
<protein>
    <recommendedName>
        <fullName evidence="3">Myo-inositol 2-dehydrogenase</fullName>
    </recommendedName>
</protein>
<evidence type="ECO:0000313" key="1">
    <source>
        <dbReference type="EMBL" id="UYP48058.1"/>
    </source>
</evidence>
<keyword evidence="2" id="KW-1185">Reference proteome</keyword>
<name>A0ABY6HX08_9ARCH</name>
<sequence>MQKKNNTILLIGSGYMAIEYSKVLNNLEVPFVVVGRSEEGVTKFKKETGIVAIAGGIKKWIDNCISIPENAIVAVTGSELGKVTRILINKKIKNILLEKPGGVDDEDILSLNELAIKNNSNVLLAYNRRFFASTIKAEEIIKKDGGVKSFLFEFTEWSHVIKDIKKATGIKENWLLHNSTHVIDMAFFLGGNPEDIKCFKTGNLSWFKKGSIFTGAGVSSRGALFSYHANWESPGRWWIELLTRENRLIFKPLEELKIQKIGSVKVEKVEIDDELDRKFKPGLFLQTSAFLNKDWIKLKTIQEQSEDIAILKKIRG</sequence>
<dbReference type="InterPro" id="IPR051450">
    <property type="entry name" value="Gfo/Idh/MocA_Oxidoreductases"/>
</dbReference>
<dbReference type="Gene3D" id="3.40.50.720">
    <property type="entry name" value="NAD(P)-binding Rossmann-like Domain"/>
    <property type="match status" value="1"/>
</dbReference>
<evidence type="ECO:0008006" key="3">
    <source>
        <dbReference type="Google" id="ProtNLM"/>
    </source>
</evidence>
<dbReference type="Proteomes" id="UP001208689">
    <property type="component" value="Chromosome"/>
</dbReference>
<dbReference type="PANTHER" id="PTHR43377">
    <property type="entry name" value="BILIVERDIN REDUCTASE A"/>
    <property type="match status" value="1"/>
</dbReference>
<dbReference type="Gene3D" id="3.30.360.10">
    <property type="entry name" value="Dihydrodipicolinate Reductase, domain 2"/>
    <property type="match status" value="1"/>
</dbReference>
<organism evidence="1 2">
    <name type="scientific">Candidatus Lokiarchaeum ossiferum</name>
    <dbReference type="NCBI Taxonomy" id="2951803"/>
    <lineage>
        <taxon>Archaea</taxon>
        <taxon>Promethearchaeati</taxon>
        <taxon>Promethearchaeota</taxon>
        <taxon>Promethearchaeia</taxon>
        <taxon>Promethearchaeales</taxon>
        <taxon>Promethearchaeaceae</taxon>
        <taxon>Candidatus Lokiarchaeum</taxon>
    </lineage>
</organism>
<dbReference type="SUPFAM" id="SSF51735">
    <property type="entry name" value="NAD(P)-binding Rossmann-fold domains"/>
    <property type="match status" value="1"/>
</dbReference>